<keyword evidence="2" id="KW-0496">Mitochondrion</keyword>
<reference evidence="3 4" key="1">
    <citation type="journal article" date="2018" name="BMC Genomics">
        <title>Comparative genome analyses reveal sequence features reflecting distinct modes of host-adaptation between dicot and monocot powdery mildew.</title>
        <authorList>
            <person name="Wu Y."/>
            <person name="Ma X."/>
            <person name="Pan Z."/>
            <person name="Kale S.D."/>
            <person name="Song Y."/>
            <person name="King H."/>
            <person name="Zhang Q."/>
            <person name="Presley C."/>
            <person name="Deng X."/>
            <person name="Wei C.I."/>
            <person name="Xiao S."/>
        </authorList>
    </citation>
    <scope>NUCLEOTIDE SEQUENCE [LARGE SCALE GENOMIC DNA]</scope>
    <source>
        <strain evidence="3">UMSG2</strain>
    </source>
</reference>
<evidence type="ECO:0000256" key="2">
    <source>
        <dbReference type="ARBA" id="ARBA00023128"/>
    </source>
</evidence>
<dbReference type="Gene3D" id="3.40.1350.10">
    <property type="match status" value="1"/>
</dbReference>
<dbReference type="SUPFAM" id="SSF52980">
    <property type="entry name" value="Restriction endonuclease-like"/>
    <property type="match status" value="1"/>
</dbReference>
<dbReference type="InterPro" id="IPR011335">
    <property type="entry name" value="Restrct_endonuc-II-like"/>
</dbReference>
<organism evidence="3 4">
    <name type="scientific">Erysiphe neolycopersici</name>
    <dbReference type="NCBI Taxonomy" id="212602"/>
    <lineage>
        <taxon>Eukaryota</taxon>
        <taxon>Fungi</taxon>
        <taxon>Dikarya</taxon>
        <taxon>Ascomycota</taxon>
        <taxon>Pezizomycotina</taxon>
        <taxon>Leotiomycetes</taxon>
        <taxon>Erysiphales</taxon>
        <taxon>Erysiphaceae</taxon>
        <taxon>Erysiphe</taxon>
    </lineage>
</organism>
<evidence type="ECO:0000313" key="3">
    <source>
        <dbReference type="EMBL" id="RKF58113.1"/>
    </source>
</evidence>
<name>A0A420HL32_9PEZI</name>
<sequence length="235" mass="26194">MGIRIPSKWNSSSYLFRSLRPVSHRKVSTKTAFNGENTIDHCSSHKSHTSHHDLTSFLDYAARHQLDHKSTVYVGTHYEYTVQHAFERMGMSLKRVGGRDDYGTDIIGKWPVPSAPHPLKVLIQCKAHTGKVNPAHARELEGAITSVPPTEGVSNLLCLLVSPNSASKGVRETLGRSRWPMGFVLCTTEGKILQMMWNKIAAEGNLVGIKCGLRFINGNFNQREVVLTWKGKALF</sequence>
<dbReference type="GO" id="GO:0003676">
    <property type="term" value="F:nucleic acid binding"/>
    <property type="evidence" value="ECO:0007669"/>
    <property type="project" value="InterPro"/>
</dbReference>
<dbReference type="InterPro" id="IPR011856">
    <property type="entry name" value="tRNA_endonuc-like_dom_sf"/>
</dbReference>
<evidence type="ECO:0000313" key="4">
    <source>
        <dbReference type="Proteomes" id="UP000286134"/>
    </source>
</evidence>
<evidence type="ECO:0000256" key="1">
    <source>
        <dbReference type="ARBA" id="ARBA00004173"/>
    </source>
</evidence>
<dbReference type="OrthoDB" id="20734at2759"/>
<dbReference type="InterPro" id="IPR018828">
    <property type="entry name" value="RRG7"/>
</dbReference>
<dbReference type="Pfam" id="PF10356">
    <property type="entry name" value="RRG7"/>
    <property type="match status" value="2"/>
</dbReference>
<dbReference type="Proteomes" id="UP000286134">
    <property type="component" value="Unassembled WGS sequence"/>
</dbReference>
<comment type="subcellular location">
    <subcellularLocation>
        <location evidence="1">Mitochondrion</location>
    </subcellularLocation>
</comment>
<gene>
    <name evidence="3" type="ORF">OnM2_069025</name>
</gene>
<dbReference type="PANTHER" id="PTHR28133:SF1">
    <property type="entry name" value="REQUIRED FOR RESPIRATORY GROWTH PROTEIN 7, MITOCHONDRIAL"/>
    <property type="match status" value="1"/>
</dbReference>
<dbReference type="GO" id="GO:0006302">
    <property type="term" value="P:double-strand break repair"/>
    <property type="evidence" value="ECO:0007669"/>
    <property type="project" value="UniProtKB-ARBA"/>
</dbReference>
<dbReference type="PANTHER" id="PTHR28133">
    <property type="entry name" value="REQUIRED FOR RESPIRATORY GROWTH PROTEIN 7, MITOCHONDRIAL"/>
    <property type="match status" value="1"/>
</dbReference>
<dbReference type="GO" id="GO:0005739">
    <property type="term" value="C:mitochondrion"/>
    <property type="evidence" value="ECO:0007669"/>
    <property type="project" value="UniProtKB-SubCell"/>
</dbReference>
<proteinExistence type="predicted"/>
<dbReference type="AlphaFoldDB" id="A0A420HL32"/>
<keyword evidence="4" id="KW-1185">Reference proteome</keyword>
<protein>
    <submittedName>
        <fullName evidence="3">Uncharacterized protein, mitochondrial</fullName>
    </submittedName>
</protein>
<comment type="caution">
    <text evidence="3">The sequence shown here is derived from an EMBL/GenBank/DDBJ whole genome shotgun (WGS) entry which is preliminary data.</text>
</comment>
<dbReference type="EMBL" id="MCFK01006979">
    <property type="protein sequence ID" value="RKF58113.1"/>
    <property type="molecule type" value="Genomic_DNA"/>
</dbReference>
<accession>A0A420HL32</accession>